<reference evidence="5" key="3">
    <citation type="submission" date="2016-06" db="EMBL/GenBank/DDBJ databases">
        <authorList>
            <person name="Xu Y."/>
            <person name="Nagy A."/>
            <person name="Yan X."/>
            <person name="Kim S.W."/>
            <person name="Haley B."/>
            <person name="Liu N.T."/>
            <person name="Nou X."/>
        </authorList>
    </citation>
    <scope>NUCLEOTIDE SEQUENCE [LARGE SCALE GENOMIC DNA]</scope>
    <source>
        <strain evidence="5">ATCC 49129</strain>
    </source>
</reference>
<feature type="chain" id="PRO_5044553986" evidence="1">
    <location>
        <begin position="28"/>
        <end position="105"/>
    </location>
</feature>
<keyword evidence="5" id="KW-1185">Reference proteome</keyword>
<reference evidence="2 4" key="1">
    <citation type="submission" date="2015-09" db="EMBL/GenBank/DDBJ databases">
        <authorList>
            <person name="Xu Y."/>
            <person name="Nagy A."/>
            <person name="Liu N.T."/>
            <person name="Nou X."/>
        </authorList>
    </citation>
    <scope>NUCLEOTIDE SEQUENCE [LARGE SCALE GENOMIC DNA]</scope>
    <source>
        <strain evidence="2 4">FC1138</strain>
    </source>
</reference>
<dbReference type="EMBL" id="CP016023">
    <property type="protein sequence ID" value="ANJ75438.1"/>
    <property type="molecule type" value="Genomic_DNA"/>
</dbReference>
<reference evidence="3" key="2">
    <citation type="submission" date="2016-06" db="EMBL/GenBank/DDBJ databases">
        <authorList>
            <person name="Kjaerup R.B."/>
            <person name="Dalgaard T.S."/>
            <person name="Juul-Madsen H.R."/>
        </authorList>
    </citation>
    <scope>NUCLEOTIDE SEQUENCE [LARGE SCALE GENOMIC DNA]</scope>
    <source>
        <strain evidence="3">ATCC 49129</strain>
    </source>
</reference>
<evidence type="ECO:0000313" key="5">
    <source>
        <dbReference type="Proteomes" id="UP000078572"/>
    </source>
</evidence>
<dbReference type="KEGG" id="rin:ACS15_5087"/>
<accession>A0A192A517</accession>
<organism evidence="3 5">
    <name type="scientific">Ralstonia insidiosa</name>
    <dbReference type="NCBI Taxonomy" id="190721"/>
    <lineage>
        <taxon>Bacteria</taxon>
        <taxon>Pseudomonadati</taxon>
        <taxon>Pseudomonadota</taxon>
        <taxon>Betaproteobacteria</taxon>
        <taxon>Burkholderiales</taxon>
        <taxon>Burkholderiaceae</taxon>
        <taxon>Ralstonia</taxon>
    </lineage>
</organism>
<evidence type="ECO:0000256" key="1">
    <source>
        <dbReference type="SAM" id="SignalP"/>
    </source>
</evidence>
<sequence length="105" mass="11557">MIRARRPVRTVRSTVCIALGVAATMLAGCTTFVTPGPFQITVRDTDDTVLEQFEFQAGSSDSLDIAIVGMCRVYPEAIITAEQLKTHERVKEKCRRSFASMLTSS</sequence>
<evidence type="ECO:0000313" key="2">
    <source>
        <dbReference type="EMBL" id="ANH75954.1"/>
    </source>
</evidence>
<name>A0A192A517_9RALS</name>
<dbReference type="Proteomes" id="UP000077927">
    <property type="component" value="Chromosome 2"/>
</dbReference>
<dbReference type="EMBL" id="CP012606">
    <property type="protein sequence ID" value="ANH75954.1"/>
    <property type="molecule type" value="Genomic_DNA"/>
</dbReference>
<gene>
    <name evidence="3" type="ORF">A9Y76_23360</name>
    <name evidence="2" type="ORF">ACS15_5087</name>
</gene>
<dbReference type="AlphaFoldDB" id="A0A192A517"/>
<protein>
    <submittedName>
        <fullName evidence="3">Uncharacterized protein</fullName>
    </submittedName>
</protein>
<evidence type="ECO:0000313" key="4">
    <source>
        <dbReference type="Proteomes" id="UP000077927"/>
    </source>
</evidence>
<dbReference type="RefSeq" id="WP_021193516.1">
    <property type="nucleotide sequence ID" value="NZ_CP012606.1"/>
</dbReference>
<dbReference type="Proteomes" id="UP000078572">
    <property type="component" value="Chromosome 2"/>
</dbReference>
<dbReference type="OrthoDB" id="8928011at2"/>
<evidence type="ECO:0000313" key="3">
    <source>
        <dbReference type="EMBL" id="ANJ75438.1"/>
    </source>
</evidence>
<dbReference type="PATRIC" id="fig|190721.6.peg.5031"/>
<keyword evidence="1" id="KW-0732">Signal</keyword>
<proteinExistence type="predicted"/>
<feature type="signal peptide" evidence="1">
    <location>
        <begin position="1"/>
        <end position="27"/>
    </location>
</feature>
<dbReference type="PROSITE" id="PS51257">
    <property type="entry name" value="PROKAR_LIPOPROTEIN"/>
    <property type="match status" value="1"/>
</dbReference>
<dbReference type="STRING" id="190721.ACS15_5087"/>